<sequence length="76" mass="9490">MCDIKQWSSRRHRSRHRYRRRHRRSGSKKDEKYVSHGKQEMNRMLRRGALPLSSSFVVRLSSSFVYRRRSRRRRRS</sequence>
<protein>
    <submittedName>
        <fullName evidence="2">Uncharacterized protein</fullName>
    </submittedName>
</protein>
<gene>
    <name evidence="2" type="primary">ABSGL_13626.1 scaffold 14267</name>
</gene>
<proteinExistence type="predicted"/>
<evidence type="ECO:0000256" key="1">
    <source>
        <dbReference type="SAM" id="MobiDB-lite"/>
    </source>
</evidence>
<feature type="compositionally biased region" description="Basic residues" evidence="1">
    <location>
        <begin position="8"/>
        <end position="26"/>
    </location>
</feature>
<dbReference type="EMBL" id="LT554871">
    <property type="protein sequence ID" value="SAM07968.1"/>
    <property type="molecule type" value="Genomic_DNA"/>
</dbReference>
<dbReference type="InParanoid" id="A0A168S6E7"/>
<evidence type="ECO:0000313" key="3">
    <source>
        <dbReference type="Proteomes" id="UP000078561"/>
    </source>
</evidence>
<feature type="compositionally biased region" description="Basic and acidic residues" evidence="1">
    <location>
        <begin position="27"/>
        <end position="38"/>
    </location>
</feature>
<feature type="region of interest" description="Disordered" evidence="1">
    <location>
        <begin position="1"/>
        <end position="38"/>
    </location>
</feature>
<name>A0A168S6E7_ABSGL</name>
<dbReference type="Proteomes" id="UP000078561">
    <property type="component" value="Unassembled WGS sequence"/>
</dbReference>
<reference evidence="2" key="1">
    <citation type="submission" date="2016-04" db="EMBL/GenBank/DDBJ databases">
        <authorList>
            <person name="Evans L.H."/>
            <person name="Alamgir A."/>
            <person name="Owens N."/>
            <person name="Weber N.D."/>
            <person name="Virtaneva K."/>
            <person name="Barbian K."/>
            <person name="Babar A."/>
            <person name="Rosenke K."/>
        </authorList>
    </citation>
    <scope>NUCLEOTIDE SEQUENCE [LARGE SCALE GENOMIC DNA]</scope>
    <source>
        <strain evidence="2">CBS 101.48</strain>
    </source>
</reference>
<accession>A0A168S6E7</accession>
<keyword evidence="3" id="KW-1185">Reference proteome</keyword>
<organism evidence="2">
    <name type="scientific">Absidia glauca</name>
    <name type="common">Pin mould</name>
    <dbReference type="NCBI Taxonomy" id="4829"/>
    <lineage>
        <taxon>Eukaryota</taxon>
        <taxon>Fungi</taxon>
        <taxon>Fungi incertae sedis</taxon>
        <taxon>Mucoromycota</taxon>
        <taxon>Mucoromycotina</taxon>
        <taxon>Mucoromycetes</taxon>
        <taxon>Mucorales</taxon>
        <taxon>Cunninghamellaceae</taxon>
        <taxon>Absidia</taxon>
    </lineage>
</organism>
<dbReference type="AlphaFoldDB" id="A0A168S6E7"/>
<evidence type="ECO:0000313" key="2">
    <source>
        <dbReference type="EMBL" id="SAM07968.1"/>
    </source>
</evidence>